<sequence>MDVSRIESIQGMDFFSGKTSPTFEALILHRSLTSLPRSKLKLRSVISISLRLIHGSRSCPNCPGIPGVALAAVVKEFRRDPPLTTTTTTPPSPPLP</sequence>
<keyword evidence="2" id="KW-1185">Reference proteome</keyword>
<accession>A0AAU9NWT4</accession>
<gene>
    <name evidence="1" type="ORF">LVIROSA_LOCUS28222</name>
</gene>
<evidence type="ECO:0000313" key="1">
    <source>
        <dbReference type="EMBL" id="CAH1442216.1"/>
    </source>
</evidence>
<comment type="caution">
    <text evidence="1">The sequence shown here is derived from an EMBL/GenBank/DDBJ whole genome shotgun (WGS) entry which is preliminary data.</text>
</comment>
<organism evidence="1 2">
    <name type="scientific">Lactuca virosa</name>
    <dbReference type="NCBI Taxonomy" id="75947"/>
    <lineage>
        <taxon>Eukaryota</taxon>
        <taxon>Viridiplantae</taxon>
        <taxon>Streptophyta</taxon>
        <taxon>Embryophyta</taxon>
        <taxon>Tracheophyta</taxon>
        <taxon>Spermatophyta</taxon>
        <taxon>Magnoliopsida</taxon>
        <taxon>eudicotyledons</taxon>
        <taxon>Gunneridae</taxon>
        <taxon>Pentapetalae</taxon>
        <taxon>asterids</taxon>
        <taxon>campanulids</taxon>
        <taxon>Asterales</taxon>
        <taxon>Asteraceae</taxon>
        <taxon>Cichorioideae</taxon>
        <taxon>Cichorieae</taxon>
        <taxon>Lactucinae</taxon>
        <taxon>Lactuca</taxon>
    </lineage>
</organism>
<reference evidence="1 2" key="1">
    <citation type="submission" date="2022-01" db="EMBL/GenBank/DDBJ databases">
        <authorList>
            <person name="Xiong W."/>
            <person name="Schranz E."/>
        </authorList>
    </citation>
    <scope>NUCLEOTIDE SEQUENCE [LARGE SCALE GENOMIC DNA]</scope>
</reference>
<name>A0AAU9NWT4_9ASTR</name>
<dbReference type="Proteomes" id="UP001157418">
    <property type="component" value="Unassembled WGS sequence"/>
</dbReference>
<proteinExistence type="predicted"/>
<protein>
    <submittedName>
        <fullName evidence="1">Uncharacterized protein</fullName>
    </submittedName>
</protein>
<dbReference type="EMBL" id="CAKMRJ010005412">
    <property type="protein sequence ID" value="CAH1442216.1"/>
    <property type="molecule type" value="Genomic_DNA"/>
</dbReference>
<dbReference type="AlphaFoldDB" id="A0AAU9NWT4"/>
<evidence type="ECO:0000313" key="2">
    <source>
        <dbReference type="Proteomes" id="UP001157418"/>
    </source>
</evidence>